<gene>
    <name evidence="1" type="ORF">L6164_001615</name>
</gene>
<keyword evidence="2" id="KW-1185">Reference proteome</keyword>
<organism evidence="1 2">
    <name type="scientific">Bauhinia variegata</name>
    <name type="common">Purple orchid tree</name>
    <name type="synonym">Phanera variegata</name>
    <dbReference type="NCBI Taxonomy" id="167791"/>
    <lineage>
        <taxon>Eukaryota</taxon>
        <taxon>Viridiplantae</taxon>
        <taxon>Streptophyta</taxon>
        <taxon>Embryophyta</taxon>
        <taxon>Tracheophyta</taxon>
        <taxon>Spermatophyta</taxon>
        <taxon>Magnoliopsida</taxon>
        <taxon>eudicotyledons</taxon>
        <taxon>Gunneridae</taxon>
        <taxon>Pentapetalae</taxon>
        <taxon>rosids</taxon>
        <taxon>fabids</taxon>
        <taxon>Fabales</taxon>
        <taxon>Fabaceae</taxon>
        <taxon>Cercidoideae</taxon>
        <taxon>Cercideae</taxon>
        <taxon>Bauhiniinae</taxon>
        <taxon>Bauhinia</taxon>
    </lineage>
</organism>
<evidence type="ECO:0000313" key="2">
    <source>
        <dbReference type="Proteomes" id="UP000828941"/>
    </source>
</evidence>
<reference evidence="1 2" key="1">
    <citation type="journal article" date="2022" name="DNA Res.">
        <title>Chromosomal-level genome assembly of the orchid tree Bauhinia variegata (Leguminosae; Cercidoideae) supports the allotetraploid origin hypothesis of Bauhinia.</title>
        <authorList>
            <person name="Zhong Y."/>
            <person name="Chen Y."/>
            <person name="Zheng D."/>
            <person name="Pang J."/>
            <person name="Liu Y."/>
            <person name="Luo S."/>
            <person name="Meng S."/>
            <person name="Qian L."/>
            <person name="Wei D."/>
            <person name="Dai S."/>
            <person name="Zhou R."/>
        </authorList>
    </citation>
    <scope>NUCLEOTIDE SEQUENCE [LARGE SCALE GENOMIC DNA]</scope>
    <source>
        <strain evidence="1">BV-YZ2020</strain>
    </source>
</reference>
<sequence length="793" mass="90299">MPKKREKKSLFCFCHFGGNIVVNEDKSVSYKGGSIDGIVINEETTYDAFISMICEQLSLTPSGKSFRYSVKFDKSCLLPLKDQNGLDKFLQFNDGSGCVYVSETREIALEPHVAGNTRSSDKESHSAANRHAEVVCADRDLVGCSNTLNDSSAEYDNGEDGEVECAGRENQDQALHEGCASSEKISTIYADYANEITKDQIFNSADDLRLALYKYSLAKRFKYKYSRNALDRIKVTCMADKCPWKLTARSVGDSGLYRVHAFVEEHDHEGLRDYYSEPFYKAKWLMKLAKEKVKGSPDCLSTKNCKDFLSHLTLEVNSRQTFRFKEQLKLAINGNKEDTFRLIPWMCQHLMSVMPGTIAAWSSTEENRFKQLFVVYHSSISGFQLGCRPLIFIDEFLLYGDCKGTLLSFTALDANDEVFPLAYGVEASSSGDVDWTWFIEKLKLVVGERQAVIISEGKQNMLDKLHKLFSLATHSHSYLHLQQNFGSYIGKLQMGSKSSSKKAAFALLKTIALARSDADYNNALMALHRVNKDIYDWVLASGPENWANSRFKGKRWDKLNSDETDPYNSWLLRECQKPLVEFMKVHLCKVADLFQNRRRDLMNWKGPVGDRIDLKIKDNMTKAQNLVVSRVYDFIFDFEYLQKSTVKVDLRGMNCSCLDWQMTGIPCVHACKAAQWANLDVNQFVEKWFHRDTQEIIYQKTMPDFSMLDIHASDDNLNPMYDVPFDLKAPAVKRAPGRPRLTQPNKRPAPSDSDAGNRRTITCLNCKGTGHNQRTCKKSKQSHEEEASEQKSW</sequence>
<evidence type="ECO:0000313" key="1">
    <source>
        <dbReference type="EMBL" id="KAI4357681.1"/>
    </source>
</evidence>
<dbReference type="Proteomes" id="UP000828941">
    <property type="component" value="Chromosome 1"/>
</dbReference>
<protein>
    <submittedName>
        <fullName evidence="1">Uncharacterized protein</fullName>
    </submittedName>
</protein>
<name>A0ACB9QA90_BAUVA</name>
<proteinExistence type="predicted"/>
<comment type="caution">
    <text evidence="1">The sequence shown here is derived from an EMBL/GenBank/DDBJ whole genome shotgun (WGS) entry which is preliminary data.</text>
</comment>
<dbReference type="EMBL" id="CM039426">
    <property type="protein sequence ID" value="KAI4357681.1"/>
    <property type="molecule type" value="Genomic_DNA"/>
</dbReference>
<accession>A0ACB9QA90</accession>